<accession>A0A6N8GHP1</accession>
<organism evidence="2 3">
    <name type="scientific">Kocuria sediminis</name>
    <dbReference type="NCBI Taxonomy" id="1038857"/>
    <lineage>
        <taxon>Bacteria</taxon>
        <taxon>Bacillati</taxon>
        <taxon>Actinomycetota</taxon>
        <taxon>Actinomycetes</taxon>
        <taxon>Micrococcales</taxon>
        <taxon>Micrococcaceae</taxon>
        <taxon>Kocuria</taxon>
    </lineage>
</organism>
<sequence>MSELQSTADLLDTGLSNHEIRRRIRTGKLQRVHPGYFIAADRLPSLTPEQQMLLKHRAFARAAHTVPVFCLASAAVVHGLGLRRVPSRIHTVSPPGHGTHHGYDGVVRHQTRLSTADVVVVDGLRTTSAERTLLDCARLLPFSDAVVLADQAHLLGVSRTRLESLLSEWAGQRGVRRARSVLTVMDPRSESVGETLTRLMLMEYSLPMPELQWVIDGRSGSYRADFAWPEHRLVLEFDGETKYAGATTIHSILRDERRRETEIQELGWTVIRVGWHDVVRRPAATVARIETALRRGKGAR</sequence>
<evidence type="ECO:0000313" key="2">
    <source>
        <dbReference type="EMBL" id="MUN62438.1"/>
    </source>
</evidence>
<dbReference type="Gene3D" id="3.40.960.10">
    <property type="entry name" value="VSR Endonuclease"/>
    <property type="match status" value="1"/>
</dbReference>
<evidence type="ECO:0000313" key="3">
    <source>
        <dbReference type="Proteomes" id="UP000436989"/>
    </source>
</evidence>
<dbReference type="AlphaFoldDB" id="A0A6N8GHP1"/>
<name>A0A6N8GHP1_9MICC</name>
<dbReference type="Pfam" id="PF04480">
    <property type="entry name" value="DUF559"/>
    <property type="match status" value="1"/>
</dbReference>
<feature type="domain" description="DUF559" evidence="1">
    <location>
        <begin position="220"/>
        <end position="293"/>
    </location>
</feature>
<protein>
    <submittedName>
        <fullName evidence="2">DUF559 domain-containing protein</fullName>
    </submittedName>
</protein>
<dbReference type="InterPro" id="IPR011335">
    <property type="entry name" value="Restrct_endonuc-II-like"/>
</dbReference>
<proteinExistence type="predicted"/>
<dbReference type="InterPro" id="IPR007569">
    <property type="entry name" value="DUF559"/>
</dbReference>
<comment type="caution">
    <text evidence="2">The sequence shown here is derived from an EMBL/GenBank/DDBJ whole genome shotgun (WGS) entry which is preliminary data.</text>
</comment>
<gene>
    <name evidence="2" type="ORF">GMA12_04660</name>
</gene>
<dbReference type="EMBL" id="WOGU01000003">
    <property type="protein sequence ID" value="MUN62438.1"/>
    <property type="molecule type" value="Genomic_DNA"/>
</dbReference>
<dbReference type="Proteomes" id="UP000436989">
    <property type="component" value="Unassembled WGS sequence"/>
</dbReference>
<reference evidence="2 3" key="1">
    <citation type="submission" date="2019-12" db="EMBL/GenBank/DDBJ databases">
        <authorList>
            <person name="Shi Y."/>
        </authorList>
    </citation>
    <scope>NUCLEOTIDE SEQUENCE [LARGE SCALE GENOMIC DNA]</scope>
    <source>
        <strain evidence="2 3">JCM 17929</strain>
    </source>
</reference>
<dbReference type="SUPFAM" id="SSF52980">
    <property type="entry name" value="Restriction endonuclease-like"/>
    <property type="match status" value="1"/>
</dbReference>
<evidence type="ECO:0000259" key="1">
    <source>
        <dbReference type="Pfam" id="PF04480"/>
    </source>
</evidence>
<keyword evidence="3" id="KW-1185">Reference proteome</keyword>
<dbReference type="RefSeq" id="WP_156267683.1">
    <property type="nucleotide sequence ID" value="NZ_WOGU01000003.1"/>
</dbReference>